<evidence type="ECO:0000313" key="1">
    <source>
        <dbReference type="EMBL" id="OHU08102.1"/>
    </source>
</evidence>
<gene>
    <name evidence="1" type="ORF">BKG61_01815</name>
</gene>
<accession>A0A1S1KMM0</accession>
<dbReference type="STRING" id="1908205.BKG60_07915"/>
<name>A0A1S1KMM0_9MYCO</name>
<sequence>MIAQTPPAEWSGYNDGEDPMKLTRFGAALGAAALAASALSGCSKVTEIRDAAAGAAEKVVTSGTEKITEAVSGNLFTAEGIDNAFAAIAEKVGANPMQVVDIVITPGVLKVEAIDPNAPTELNEWSYTSGAVAPSRPIDYDDDTEALQQNLFSTSDVPSSAIAAAIDGAVAASEIPDGKVQTVSIKRNLPFDENVILFINVQGERSSKQVRADVSGQVTEVV</sequence>
<dbReference type="AlphaFoldDB" id="A0A1S1KMM0"/>
<reference evidence="1 2" key="1">
    <citation type="submission" date="2016-10" db="EMBL/GenBank/DDBJ databases">
        <title>Evaluation of Human, Animal and Environmental Mycobacterium chelonae Isolates by Core Genome Phylogenomic Analysis, Targeted Gene Comparison, and Anti-microbial Susceptibility Patterns: A Tale of Mistaken Identities.</title>
        <authorList>
            <person name="Fogelson S.B."/>
            <person name="Camus A.C."/>
            <person name="Lorenz W."/>
            <person name="Vasireddy R."/>
            <person name="Vasireddy S."/>
            <person name="Smith T."/>
            <person name="Brown-Elliott B.A."/>
            <person name="Wallace R.J.Jr."/>
            <person name="Hasan N.A."/>
            <person name="Reischl U."/>
            <person name="Sanchez S."/>
        </authorList>
    </citation>
    <scope>NUCLEOTIDE SEQUENCE [LARGE SCALE GENOMIC DNA]</scope>
    <source>
        <strain evidence="1 2">24999</strain>
    </source>
</reference>
<protein>
    <submittedName>
        <fullName evidence="1">Uncharacterized protein</fullName>
    </submittedName>
</protein>
<comment type="caution">
    <text evidence="1">The sequence shown here is derived from an EMBL/GenBank/DDBJ whole genome shotgun (WGS) entry which is preliminary data.</text>
</comment>
<organism evidence="1 2">
    <name type="scientific">Mycobacterium syngnathidarum</name>
    <dbReference type="NCBI Taxonomy" id="1908205"/>
    <lineage>
        <taxon>Bacteria</taxon>
        <taxon>Bacillati</taxon>
        <taxon>Actinomycetota</taxon>
        <taxon>Actinomycetes</taxon>
        <taxon>Mycobacteriales</taxon>
        <taxon>Mycobacteriaceae</taxon>
        <taxon>Mycobacterium</taxon>
    </lineage>
</organism>
<proteinExistence type="predicted"/>
<dbReference type="Proteomes" id="UP000179636">
    <property type="component" value="Unassembled WGS sequence"/>
</dbReference>
<keyword evidence="2" id="KW-1185">Reference proteome</keyword>
<dbReference type="EMBL" id="MLHV01000001">
    <property type="protein sequence ID" value="OHU08102.1"/>
    <property type="molecule type" value="Genomic_DNA"/>
</dbReference>
<evidence type="ECO:0000313" key="2">
    <source>
        <dbReference type="Proteomes" id="UP000179636"/>
    </source>
</evidence>